<organism evidence="1 2">
    <name type="scientific">Bacillus paralicheniformis</name>
    <dbReference type="NCBI Taxonomy" id="1648923"/>
    <lineage>
        <taxon>Bacteria</taxon>
        <taxon>Bacillati</taxon>
        <taxon>Bacillota</taxon>
        <taxon>Bacilli</taxon>
        <taxon>Bacillales</taxon>
        <taxon>Bacillaceae</taxon>
        <taxon>Bacillus</taxon>
    </lineage>
</organism>
<comment type="caution">
    <text evidence="1">The sequence shown here is derived from an EMBL/GenBank/DDBJ whole genome shotgun (WGS) entry which is preliminary data.</text>
</comment>
<evidence type="ECO:0000313" key="1">
    <source>
        <dbReference type="EMBL" id="TWL41792.1"/>
    </source>
</evidence>
<keyword evidence="2" id="KW-1185">Reference proteome</keyword>
<evidence type="ECO:0000313" key="2">
    <source>
        <dbReference type="Proteomes" id="UP000429980"/>
    </source>
</evidence>
<reference evidence="1 2" key="1">
    <citation type="submission" date="2019-06" db="EMBL/GenBank/DDBJ databases">
        <title>Genome sequence analysis of &gt;100 Bacillus licheniformis strains suggests intrinsic resistance to this species.</title>
        <authorList>
            <person name="Wels M."/>
            <person name="Siezen R.J."/>
            <person name="Johansen E."/>
            <person name="Stuer-Lauridsen B."/>
            <person name="Bjerre K."/>
            <person name="Nielsen B.K.K."/>
        </authorList>
    </citation>
    <scope>NUCLEOTIDE SEQUENCE [LARGE SCALE GENOMIC DNA]</scope>
    <source>
        <strain evidence="1 2">BAC-15381</strain>
    </source>
</reference>
<accession>A0ABY3FYF4</accession>
<name>A0ABY3FYF4_9BACI</name>
<dbReference type="Proteomes" id="UP000429980">
    <property type="component" value="Unassembled WGS sequence"/>
</dbReference>
<gene>
    <name evidence="1" type="ORF">CHCC15381_3961</name>
</gene>
<protein>
    <submittedName>
        <fullName evidence="1">Uncharacterized protein</fullName>
    </submittedName>
</protein>
<dbReference type="EMBL" id="NILF01000022">
    <property type="protein sequence ID" value="TWL41792.1"/>
    <property type="molecule type" value="Genomic_DNA"/>
</dbReference>
<proteinExistence type="predicted"/>
<sequence>MKKRDQHEKKTMSVLTVAAALTGSLSGFGAASFSTPTNTVTEGAQSCIDFSRSSCEADDLHYHTIHPSSHLIRERSVSHFGQ</sequence>